<dbReference type="GO" id="GO:0005886">
    <property type="term" value="C:plasma membrane"/>
    <property type="evidence" value="ECO:0007669"/>
    <property type="project" value="TreeGrafter"/>
</dbReference>
<evidence type="ECO:0000259" key="1">
    <source>
        <dbReference type="Pfam" id="PF05170"/>
    </source>
</evidence>
<name>A0A7I0INP4_9LEPT</name>
<dbReference type="PANTHER" id="PTHR30441:SF8">
    <property type="entry name" value="DUF748 DOMAIN-CONTAINING PROTEIN"/>
    <property type="match status" value="1"/>
</dbReference>
<sequence>MKFLKRIQEFLYSNRIKFLAILLFQVLALTLFTLLPILSRQDFYKDFILTEIEKETGLEVKVESSDLILFPFPGIELNSVEVRKGDLIIGISDQIKIDISWFGLLGQKVEIRDVSISGGQINLHKLKDGSIDLIEFLQKGKKDPQEDHETHTIKIFDPTSSSTGGPLNPKEVLKIGLKNIQIENFFIHYQDDTHKRTYGIYLWKSS</sequence>
<protein>
    <submittedName>
        <fullName evidence="2">AsmA family protein</fullName>
    </submittedName>
</protein>
<dbReference type="Proteomes" id="UP000297613">
    <property type="component" value="Unassembled WGS sequence"/>
</dbReference>
<dbReference type="AlphaFoldDB" id="A0A7I0INP4"/>
<organism evidence="2 3">
    <name type="scientific">Leptospira yasudae</name>
    <dbReference type="NCBI Taxonomy" id="2202201"/>
    <lineage>
        <taxon>Bacteria</taxon>
        <taxon>Pseudomonadati</taxon>
        <taxon>Spirochaetota</taxon>
        <taxon>Spirochaetia</taxon>
        <taxon>Leptospirales</taxon>
        <taxon>Leptospiraceae</taxon>
        <taxon>Leptospira</taxon>
    </lineage>
</organism>
<dbReference type="GO" id="GO:0090313">
    <property type="term" value="P:regulation of protein targeting to membrane"/>
    <property type="evidence" value="ECO:0007669"/>
    <property type="project" value="TreeGrafter"/>
</dbReference>
<gene>
    <name evidence="2" type="ORF">EHQ83_12810</name>
</gene>
<dbReference type="InterPro" id="IPR007844">
    <property type="entry name" value="AsmA"/>
</dbReference>
<dbReference type="Pfam" id="PF05170">
    <property type="entry name" value="AsmA"/>
    <property type="match status" value="1"/>
</dbReference>
<dbReference type="EMBL" id="RQGM01000048">
    <property type="protein sequence ID" value="TGL83475.1"/>
    <property type="molecule type" value="Genomic_DNA"/>
</dbReference>
<dbReference type="InterPro" id="IPR052894">
    <property type="entry name" value="AsmA-related"/>
</dbReference>
<feature type="non-terminal residue" evidence="2">
    <location>
        <position position="206"/>
    </location>
</feature>
<reference evidence="2 3" key="1">
    <citation type="journal article" date="2019" name="PLoS Negl. Trop. Dis.">
        <title>Revisiting the worldwide diversity of Leptospira species in the environment.</title>
        <authorList>
            <person name="Vincent A.T."/>
            <person name="Schiettekatte O."/>
            <person name="Bourhy P."/>
            <person name="Veyrier F.J."/>
            <person name="Picardeau M."/>
        </authorList>
    </citation>
    <scope>NUCLEOTIDE SEQUENCE [LARGE SCALE GENOMIC DNA]</scope>
    <source>
        <strain evidence="2 3">201702445</strain>
    </source>
</reference>
<accession>A0A7I0INP4</accession>
<dbReference type="RefSeq" id="WP_135572408.1">
    <property type="nucleotide sequence ID" value="NZ_RQGL01000023.1"/>
</dbReference>
<proteinExistence type="predicted"/>
<evidence type="ECO:0000313" key="3">
    <source>
        <dbReference type="Proteomes" id="UP000297613"/>
    </source>
</evidence>
<dbReference type="PANTHER" id="PTHR30441">
    <property type="entry name" value="DUF748 DOMAIN-CONTAINING PROTEIN"/>
    <property type="match status" value="1"/>
</dbReference>
<feature type="domain" description="AsmA" evidence="1">
    <location>
        <begin position="19"/>
        <end position="196"/>
    </location>
</feature>
<comment type="caution">
    <text evidence="2">The sequence shown here is derived from an EMBL/GenBank/DDBJ whole genome shotgun (WGS) entry which is preliminary data.</text>
</comment>
<evidence type="ECO:0000313" key="2">
    <source>
        <dbReference type="EMBL" id="TGL83475.1"/>
    </source>
</evidence>